<comment type="caution">
    <text evidence="3">The sequence shown here is derived from an EMBL/GenBank/DDBJ whole genome shotgun (WGS) entry which is preliminary data.</text>
</comment>
<dbReference type="Gene3D" id="2.130.10.10">
    <property type="entry name" value="YVTN repeat-like/Quinoprotein amine dehydrogenase"/>
    <property type="match status" value="1"/>
</dbReference>
<dbReference type="RefSeq" id="WP_146975385.1">
    <property type="nucleotide sequence ID" value="NZ_VOSL01000056.1"/>
</dbReference>
<evidence type="ECO:0000313" key="3">
    <source>
        <dbReference type="EMBL" id="TXD34226.1"/>
    </source>
</evidence>
<dbReference type="AlphaFoldDB" id="A0A5C6XAR0"/>
<feature type="region of interest" description="Disordered" evidence="1">
    <location>
        <begin position="29"/>
        <end position="64"/>
    </location>
</feature>
<dbReference type="PROSITE" id="PS51257">
    <property type="entry name" value="PROKAR_LIPOPROTEIN"/>
    <property type="match status" value="1"/>
</dbReference>
<dbReference type="InterPro" id="IPR011045">
    <property type="entry name" value="N2O_reductase_N"/>
</dbReference>
<dbReference type="EMBL" id="VOSL01000056">
    <property type="protein sequence ID" value="TXD34226.1"/>
    <property type="molecule type" value="Genomic_DNA"/>
</dbReference>
<evidence type="ECO:0000256" key="2">
    <source>
        <dbReference type="SAM" id="SignalP"/>
    </source>
</evidence>
<organism evidence="3 4">
    <name type="scientific">Lujinxingia vulgaris</name>
    <dbReference type="NCBI Taxonomy" id="2600176"/>
    <lineage>
        <taxon>Bacteria</taxon>
        <taxon>Deltaproteobacteria</taxon>
        <taxon>Bradymonadales</taxon>
        <taxon>Lujinxingiaceae</taxon>
        <taxon>Lujinxingia</taxon>
    </lineage>
</organism>
<evidence type="ECO:0000256" key="1">
    <source>
        <dbReference type="SAM" id="MobiDB-lite"/>
    </source>
</evidence>
<feature type="chain" id="PRO_5023105905" evidence="2">
    <location>
        <begin position="22"/>
        <end position="565"/>
    </location>
</feature>
<feature type="signal peptide" evidence="2">
    <location>
        <begin position="1"/>
        <end position="21"/>
    </location>
</feature>
<dbReference type="OrthoDB" id="5505106at2"/>
<evidence type="ECO:0000313" key="4">
    <source>
        <dbReference type="Proteomes" id="UP000321046"/>
    </source>
</evidence>
<dbReference type="InterPro" id="IPR015943">
    <property type="entry name" value="WD40/YVTN_repeat-like_dom_sf"/>
</dbReference>
<dbReference type="SUPFAM" id="SSF50974">
    <property type="entry name" value="Nitrous oxide reductase, N-terminal domain"/>
    <property type="match status" value="1"/>
</dbReference>
<name>A0A5C6XAR0_9DELT</name>
<proteinExistence type="predicted"/>
<sequence length="565" mass="59686">MRGQKFAIYLLIAALAVVATAACGGESAGPPGGINDADAGGDYQPPTDDGDQGEPQPPQPEVPETYRYSQPAIVGDKVYVANETLDAVAIIDSRSLEIQAAPVGRAPTQVVAPVDGAGDEARVMVLNEGDHTVSLIDPDGGESLHVPVLRHANRLQATASGRFGVAWYDSSEAGPAGDLSAITVVSSAGSFDVAVGFLVRQVLFDEVGERALVVSDDGVSVLDLAAIESDRFVAPRPLTPPGFEAVDPNELRLLLGPRGDTLVAWTPSEPFLFVSDLSEDARVAIALGAPPTGAALSDATLVLALREANRLLAITLPEGLEAARADQEARGLWVDGAFVPPLAEEAFVDSEGFVYLSLEVPGLGSVVLSDDASVAMAFTTNPQEQRGVLVDMASQELSPVRFEKEVRGVLADETGQTFLVIHPRRPGSRQGLTPADPEFVERSHAFSVLDIDSTQTRLVLTELAIARAVLFAPEAGDAFVYLSYENPETGQAELVAHREIVRVNLGSFRSEVLRLSALPDAMGLIPGTGRVYVNQVHPQGRITFVEAATGERQTVTGYQLNSGIF</sequence>
<keyword evidence="2" id="KW-0732">Signal</keyword>
<protein>
    <submittedName>
        <fullName evidence="3">Uncharacterized protein</fullName>
    </submittedName>
</protein>
<reference evidence="3 4" key="1">
    <citation type="submission" date="2019-08" db="EMBL/GenBank/DDBJ databases">
        <title>Bradymonadales sp. TMQ2.</title>
        <authorList>
            <person name="Liang Q."/>
        </authorList>
    </citation>
    <scope>NUCLEOTIDE SEQUENCE [LARGE SCALE GENOMIC DNA]</scope>
    <source>
        <strain evidence="3 4">TMQ2</strain>
    </source>
</reference>
<gene>
    <name evidence="3" type="ORF">FRC96_14430</name>
</gene>
<dbReference type="Proteomes" id="UP000321046">
    <property type="component" value="Unassembled WGS sequence"/>
</dbReference>
<accession>A0A5C6XAR0</accession>